<keyword evidence="1" id="KW-0812">Transmembrane</keyword>
<evidence type="ECO:0000259" key="2">
    <source>
        <dbReference type="Pfam" id="PF07811"/>
    </source>
</evidence>
<proteinExistence type="predicted"/>
<feature type="domain" description="TadE-like" evidence="2">
    <location>
        <begin position="13"/>
        <end position="55"/>
    </location>
</feature>
<organism evidence="3 4">
    <name type="scientific">Stenotrophomonas humi</name>
    <dbReference type="NCBI Taxonomy" id="405444"/>
    <lineage>
        <taxon>Bacteria</taxon>
        <taxon>Pseudomonadati</taxon>
        <taxon>Pseudomonadota</taxon>
        <taxon>Gammaproteobacteria</taxon>
        <taxon>Lysobacterales</taxon>
        <taxon>Lysobacteraceae</taxon>
        <taxon>Stenotrophomonas</taxon>
    </lineage>
</organism>
<keyword evidence="1" id="KW-0472">Membrane</keyword>
<dbReference type="Pfam" id="PF07811">
    <property type="entry name" value="TadE"/>
    <property type="match status" value="1"/>
</dbReference>
<dbReference type="STRING" id="405444.ABB26_11785"/>
<dbReference type="OrthoDB" id="8830148at2"/>
<evidence type="ECO:0000313" key="3">
    <source>
        <dbReference type="EMBL" id="KRG63583.1"/>
    </source>
</evidence>
<dbReference type="RefSeq" id="WP_057634319.1">
    <property type="nucleotide sequence ID" value="NZ_LDJI01000021.1"/>
</dbReference>
<dbReference type="EMBL" id="LDJI01000021">
    <property type="protein sequence ID" value="KRG63583.1"/>
    <property type="molecule type" value="Genomic_DNA"/>
</dbReference>
<keyword evidence="1" id="KW-1133">Transmembrane helix</keyword>
<keyword evidence="4" id="KW-1185">Reference proteome</keyword>
<reference evidence="3 4" key="1">
    <citation type="submission" date="2015-05" db="EMBL/GenBank/DDBJ databases">
        <title>Genome sequencing and analysis of members of genus Stenotrophomonas.</title>
        <authorList>
            <person name="Patil P.P."/>
            <person name="Midha S."/>
            <person name="Patil P.B."/>
        </authorList>
    </citation>
    <scope>NUCLEOTIDE SEQUENCE [LARGE SCALE GENOMIC DNA]</scope>
    <source>
        <strain evidence="3 4">DSM 18929</strain>
    </source>
</reference>
<dbReference type="Proteomes" id="UP000050864">
    <property type="component" value="Unassembled WGS sequence"/>
</dbReference>
<name>A0A0R0C0V0_9GAMM</name>
<dbReference type="InterPro" id="IPR012495">
    <property type="entry name" value="TadE-like_dom"/>
</dbReference>
<evidence type="ECO:0000256" key="1">
    <source>
        <dbReference type="SAM" id="Phobius"/>
    </source>
</evidence>
<gene>
    <name evidence="3" type="ORF">ABB26_11785</name>
</gene>
<sequence length="225" mass="24824">MRQSHASRRAQSGQSLVEFCIVVPAFLFLILVTFQLVLIYRAKTTLDYAAFQAARAGSISGVDRSKMQSSLAFGLTPLLATSPDVAGVARARAKAELETRLFASIDVIAPTRAAFNEHRERQYDGRYALPNDSLAFRDNRVGSSGVSVQDANLLKIKVTYKLPLIVPFADRVIAGFSSLLTEGESYRPASMLIEEPVSGHRRLPIESYAVVRMQTPIYDSNRLAR</sequence>
<accession>A0A0R0C0V0</accession>
<protein>
    <submittedName>
        <fullName evidence="3">Pilus assembly protein TadE</fullName>
    </submittedName>
</protein>
<dbReference type="PATRIC" id="fig|405444.3.peg.1448"/>
<comment type="caution">
    <text evidence="3">The sequence shown here is derived from an EMBL/GenBank/DDBJ whole genome shotgun (WGS) entry which is preliminary data.</text>
</comment>
<dbReference type="AlphaFoldDB" id="A0A0R0C0V0"/>
<feature type="transmembrane region" description="Helical" evidence="1">
    <location>
        <begin position="21"/>
        <end position="40"/>
    </location>
</feature>
<evidence type="ECO:0000313" key="4">
    <source>
        <dbReference type="Proteomes" id="UP000050864"/>
    </source>
</evidence>